<protein>
    <submittedName>
        <fullName evidence="2">Uncharacterized protein</fullName>
    </submittedName>
</protein>
<dbReference type="EMBL" id="CM001368">
    <property type="protein sequence ID" value="EHJ49611.1"/>
    <property type="molecule type" value="Genomic_DNA"/>
</dbReference>
<gene>
    <name evidence="2" type="ORF">DFW101_3615</name>
</gene>
<sequence length="237" mass="25884">MLIRDKKLFAKGAMLMLSFLVVFLLIFSPIFPGGVNGLHFSDDLFNKLSKGSSYFIPEVAKAVKPFEGKQISVEVKPKSAEDLKIAQALLAKVGATAEVKGEMLGVSCDLGAILGKVVADADLLYKDDAKPLTDAYGMDGKVAMKGWWSLLSSMIKPLQKAKQIEEANVVNMVNQKAIEPAYNFYGIPAESIMTKIPTVAGLLIFYVLYTMWYGYAIFDMFGGIGLSMSKSKIKKEA</sequence>
<dbReference type="Proteomes" id="UP000004662">
    <property type="component" value="Chromosome"/>
</dbReference>
<dbReference type="STRING" id="694327.DFW101_3615"/>
<dbReference type="OrthoDB" id="9779692at2"/>
<evidence type="ECO:0000256" key="1">
    <source>
        <dbReference type="SAM" id="Phobius"/>
    </source>
</evidence>
<reference evidence="3" key="1">
    <citation type="journal article" date="2015" name="Genome Announc.">
        <title>High-Quality Draft Genome Sequence of Desulfovibrio carbinoliphilus FW-101-2B, an Organic Acid-Oxidizing Sulfate-Reducing Bacterium Isolated from Uranium(VI)-Contaminated Groundwater.</title>
        <authorList>
            <person name="Ramsay B.D."/>
            <person name="Hwang C."/>
            <person name="Woo H.L."/>
            <person name="Carroll S.L."/>
            <person name="Lucas S."/>
            <person name="Han J."/>
            <person name="Lapidus A.L."/>
            <person name="Cheng J.F."/>
            <person name="Goodwin L.A."/>
            <person name="Pitluck S."/>
            <person name="Peters L."/>
            <person name="Chertkov O."/>
            <person name="Held B."/>
            <person name="Detter J.C."/>
            <person name="Han C.S."/>
            <person name="Tapia R."/>
            <person name="Land M.L."/>
            <person name="Hauser L.J."/>
            <person name="Kyrpides N.C."/>
            <person name="Ivanova N.N."/>
            <person name="Mikhailova N."/>
            <person name="Pagani I."/>
            <person name="Woyke T."/>
            <person name="Arkin A.P."/>
            <person name="Dehal P."/>
            <person name="Chivian D."/>
            <person name="Criddle C.S."/>
            <person name="Wu W."/>
            <person name="Chakraborty R."/>
            <person name="Hazen T.C."/>
            <person name="Fields M.W."/>
        </authorList>
    </citation>
    <scope>NUCLEOTIDE SEQUENCE [LARGE SCALE GENOMIC DNA]</scope>
    <source>
        <strain evidence="3">FW-101-2B</strain>
    </source>
</reference>
<dbReference type="RefSeq" id="WP_009182934.1">
    <property type="nucleotide sequence ID" value="NZ_CM001368.1"/>
</dbReference>
<name>G7Q5Q2_9BACT</name>
<evidence type="ECO:0000313" key="3">
    <source>
        <dbReference type="Proteomes" id="UP000004662"/>
    </source>
</evidence>
<dbReference type="AlphaFoldDB" id="G7Q5Q2"/>
<organism evidence="2 3">
    <name type="scientific">Solidesulfovibrio carbinoliphilus subsp. oakridgensis</name>
    <dbReference type="NCBI Taxonomy" id="694327"/>
    <lineage>
        <taxon>Bacteria</taxon>
        <taxon>Pseudomonadati</taxon>
        <taxon>Thermodesulfobacteriota</taxon>
        <taxon>Desulfovibrionia</taxon>
        <taxon>Desulfovibrionales</taxon>
        <taxon>Desulfovibrionaceae</taxon>
        <taxon>Solidesulfovibrio</taxon>
    </lineage>
</organism>
<dbReference type="HOGENOM" id="CLU_1132158_0_0_7"/>
<keyword evidence="1" id="KW-0812">Transmembrane</keyword>
<dbReference type="eggNOG" id="ENOG502ZDT8">
    <property type="taxonomic scope" value="Bacteria"/>
</dbReference>
<proteinExistence type="predicted"/>
<keyword evidence="3" id="KW-1185">Reference proteome</keyword>
<feature type="transmembrane region" description="Helical" evidence="1">
    <location>
        <begin position="203"/>
        <end position="226"/>
    </location>
</feature>
<accession>G7Q5Q2</accession>
<evidence type="ECO:0000313" key="2">
    <source>
        <dbReference type="EMBL" id="EHJ49611.1"/>
    </source>
</evidence>
<keyword evidence="1" id="KW-1133">Transmembrane helix</keyword>
<keyword evidence="1" id="KW-0472">Membrane</keyword>